<sequence>MNEVLLKFYFCSAVLAVSATALFGQEVKLLTIPKIKKVPQIDGKLDDDCWLEAALAKDFRQRRPEEGALATEKTEVRICRNEKVLYIGVRCFDSQPDKIRAGVMQRDAPVKGDDYFFVLLDPFQRSREGYYFRTNPNGAKGEALINSDMRRPNMDWDTIWEVRSHRDELGWTAE</sequence>
<reference evidence="1" key="1">
    <citation type="submission" date="2018-05" db="EMBL/GenBank/DDBJ databases">
        <authorList>
            <person name="Lanie J.A."/>
            <person name="Ng W.-L."/>
            <person name="Kazmierczak K.M."/>
            <person name="Andrzejewski T.M."/>
            <person name="Davidsen T.M."/>
            <person name="Wayne K.J."/>
            <person name="Tettelin H."/>
            <person name="Glass J.I."/>
            <person name="Rusch D."/>
            <person name="Podicherti R."/>
            <person name="Tsui H.-C.T."/>
            <person name="Winkler M.E."/>
        </authorList>
    </citation>
    <scope>NUCLEOTIDE SEQUENCE</scope>
</reference>
<proteinExistence type="predicted"/>
<organism evidence="1">
    <name type="scientific">marine metagenome</name>
    <dbReference type="NCBI Taxonomy" id="408172"/>
    <lineage>
        <taxon>unclassified sequences</taxon>
        <taxon>metagenomes</taxon>
        <taxon>ecological metagenomes</taxon>
    </lineage>
</organism>
<dbReference type="SUPFAM" id="SSF49344">
    <property type="entry name" value="CBD9-like"/>
    <property type="match status" value="1"/>
</dbReference>
<feature type="non-terminal residue" evidence="1">
    <location>
        <position position="174"/>
    </location>
</feature>
<dbReference type="EMBL" id="UINC01023907">
    <property type="protein sequence ID" value="SVA96516.1"/>
    <property type="molecule type" value="Genomic_DNA"/>
</dbReference>
<evidence type="ECO:0000313" key="1">
    <source>
        <dbReference type="EMBL" id="SVA96516.1"/>
    </source>
</evidence>
<evidence type="ECO:0008006" key="2">
    <source>
        <dbReference type="Google" id="ProtNLM"/>
    </source>
</evidence>
<dbReference type="Gene3D" id="2.60.40.1190">
    <property type="match status" value="1"/>
</dbReference>
<name>A0A382A4S0_9ZZZZ</name>
<dbReference type="CDD" id="cd09618">
    <property type="entry name" value="CBM9_like_2"/>
    <property type="match status" value="1"/>
</dbReference>
<gene>
    <name evidence="1" type="ORF">METZ01_LOCUS149370</name>
</gene>
<dbReference type="AlphaFoldDB" id="A0A382A4S0"/>
<protein>
    <recommendedName>
        <fullName evidence="2">Carbohydrate-binding domain-containing protein</fullName>
    </recommendedName>
</protein>
<accession>A0A382A4S0</accession>